<evidence type="ECO:0000313" key="2">
    <source>
        <dbReference type="Proteomes" id="UP000677082"/>
    </source>
</evidence>
<organism evidence="1 2">
    <name type="scientific">Paractinoplanes toevensis</name>
    <dbReference type="NCBI Taxonomy" id="571911"/>
    <lineage>
        <taxon>Bacteria</taxon>
        <taxon>Bacillati</taxon>
        <taxon>Actinomycetota</taxon>
        <taxon>Actinomycetes</taxon>
        <taxon>Micromonosporales</taxon>
        <taxon>Micromonosporaceae</taxon>
        <taxon>Paractinoplanes</taxon>
    </lineage>
</organism>
<evidence type="ECO:0000313" key="1">
    <source>
        <dbReference type="EMBL" id="GIM88818.1"/>
    </source>
</evidence>
<dbReference type="Proteomes" id="UP000677082">
    <property type="component" value="Unassembled WGS sequence"/>
</dbReference>
<dbReference type="AlphaFoldDB" id="A0A919W374"/>
<protein>
    <submittedName>
        <fullName evidence="1">Uncharacterized protein</fullName>
    </submittedName>
</protein>
<reference evidence="1 2" key="1">
    <citation type="submission" date="2021-03" db="EMBL/GenBank/DDBJ databases">
        <title>Whole genome shotgun sequence of Actinoplanes toevensis NBRC 105298.</title>
        <authorList>
            <person name="Komaki H."/>
            <person name="Tamura T."/>
        </authorList>
    </citation>
    <scope>NUCLEOTIDE SEQUENCE [LARGE SCALE GENOMIC DNA]</scope>
    <source>
        <strain evidence="1 2">NBRC 105298</strain>
    </source>
</reference>
<dbReference type="EMBL" id="BOQN01000007">
    <property type="protein sequence ID" value="GIM88818.1"/>
    <property type="molecule type" value="Genomic_DNA"/>
</dbReference>
<sequence>MQDYAIEISLADGGRHVGFGQTGTASYAFALQIRDNWQSWKVQRPNDFITLDTGHGTTNITAGDITEVQVRVGV</sequence>
<keyword evidence="2" id="KW-1185">Reference proteome</keyword>
<comment type="caution">
    <text evidence="1">The sequence shown here is derived from an EMBL/GenBank/DDBJ whole genome shotgun (WGS) entry which is preliminary data.</text>
</comment>
<gene>
    <name evidence="1" type="ORF">Ato02nite_006110</name>
</gene>
<proteinExistence type="predicted"/>
<name>A0A919W374_9ACTN</name>
<accession>A0A919W374</accession>
<dbReference type="RefSeq" id="WP_213004800.1">
    <property type="nucleotide sequence ID" value="NZ_BOQN01000007.1"/>
</dbReference>